<accession>A0ABP9A409</accession>
<dbReference type="CDD" id="cd00085">
    <property type="entry name" value="HNHc"/>
    <property type="match status" value="1"/>
</dbReference>
<sequence length="619" mass="67573">MFDTLASTGFQPLPAGIDVMPAGAELAAALAAVDRTRLAPHDTVRLVDAEARQLSHQQARFHAAAREAALADPEAPGGRAEREAADGGDELRARLSLSRTATAAVLTLADAAVRHPELGARWAAGRLDQKRIEHIVRETGDLSGEHAGKVIHEVLPVAAGMTYRALIERLRELAMAIDPDWARRREENARRQRRVRATVTAAGTVNVCGLDLPLSPGTRMTRQINRLAARVKALGHPGRIDTIRGDVLTTRFDPALSGATDDEIVAAVLALADEDDPADHLSHDPADAPPDPAAPDRDEPDRDEPDRDELDADEPDANGVEAGAEEPAADRRRGPRQSRFEIRVRLSTLLGHDEKPARLPGWGTVHAGQARELVAEHADAEWRVAITDHTGALVATLVTRRRPTRCTTTPQDPDPPGMPRAVVELHVSEAELDRLGPDHELAWVRVLGDLREQWARRRAAEALRPEDGRFPSSALRRWTEMRDGTCVFPSCHCPAVDAEIDHTLPHGAGGPTADGNLGPLCLHDHLLKDRPGWCLRQPRPGHFSWTSPTGHTYHRAPQVLFDALPDPDPPDHPSDDTPYGYATNDPIWDGDPYPRGPAPRARPDPPRRRPGHHDDPPPF</sequence>
<protein>
    <recommendedName>
        <fullName evidence="2">HNH nuclease domain-containing protein</fullName>
    </recommendedName>
</protein>
<feature type="compositionally biased region" description="Acidic residues" evidence="1">
    <location>
        <begin position="301"/>
        <end position="316"/>
    </location>
</feature>
<feature type="domain" description="HNH nuclease" evidence="2">
    <location>
        <begin position="474"/>
        <end position="526"/>
    </location>
</feature>
<reference evidence="4" key="1">
    <citation type="journal article" date="2019" name="Int. J. Syst. Evol. Microbiol.">
        <title>The Global Catalogue of Microorganisms (GCM) 10K type strain sequencing project: providing services to taxonomists for standard genome sequencing and annotation.</title>
        <authorList>
            <consortium name="The Broad Institute Genomics Platform"/>
            <consortium name="The Broad Institute Genome Sequencing Center for Infectious Disease"/>
            <person name="Wu L."/>
            <person name="Ma J."/>
        </authorList>
    </citation>
    <scope>NUCLEOTIDE SEQUENCE [LARGE SCALE GENOMIC DNA]</scope>
    <source>
        <strain evidence="4">JCM 17979</strain>
    </source>
</reference>
<keyword evidence="4" id="KW-1185">Reference proteome</keyword>
<comment type="caution">
    <text evidence="3">The sequence shown here is derived from an EMBL/GenBank/DDBJ whole genome shotgun (WGS) entry which is preliminary data.</text>
</comment>
<feature type="region of interest" description="Disordered" evidence="1">
    <location>
        <begin position="276"/>
        <end position="337"/>
    </location>
</feature>
<feature type="region of interest" description="Disordered" evidence="1">
    <location>
        <begin position="561"/>
        <end position="619"/>
    </location>
</feature>
<feature type="compositionally biased region" description="Basic and acidic residues" evidence="1">
    <location>
        <begin position="328"/>
        <end position="337"/>
    </location>
</feature>
<dbReference type="InterPro" id="IPR003615">
    <property type="entry name" value="HNH_nuc"/>
</dbReference>
<name>A0ABP9A409_9PSEU</name>
<evidence type="ECO:0000259" key="2">
    <source>
        <dbReference type="SMART" id="SM00507"/>
    </source>
</evidence>
<dbReference type="Proteomes" id="UP001500928">
    <property type="component" value="Unassembled WGS sequence"/>
</dbReference>
<feature type="compositionally biased region" description="Basic and acidic residues" evidence="1">
    <location>
        <begin position="601"/>
        <end position="619"/>
    </location>
</feature>
<gene>
    <name evidence="3" type="ORF">GCM10023200_01610</name>
</gene>
<evidence type="ECO:0000313" key="3">
    <source>
        <dbReference type="EMBL" id="GAA4772911.1"/>
    </source>
</evidence>
<proteinExistence type="predicted"/>
<organism evidence="3 4">
    <name type="scientific">Actinomycetospora chlora</name>
    <dbReference type="NCBI Taxonomy" id="663608"/>
    <lineage>
        <taxon>Bacteria</taxon>
        <taxon>Bacillati</taxon>
        <taxon>Actinomycetota</taxon>
        <taxon>Actinomycetes</taxon>
        <taxon>Pseudonocardiales</taxon>
        <taxon>Pseudonocardiaceae</taxon>
        <taxon>Actinomycetospora</taxon>
    </lineage>
</organism>
<dbReference type="RefSeq" id="WP_345410325.1">
    <property type="nucleotide sequence ID" value="NZ_BAABHO010000001.1"/>
</dbReference>
<dbReference type="SMART" id="SM00507">
    <property type="entry name" value="HNHc"/>
    <property type="match status" value="1"/>
</dbReference>
<evidence type="ECO:0000256" key="1">
    <source>
        <dbReference type="SAM" id="MobiDB-lite"/>
    </source>
</evidence>
<dbReference type="EMBL" id="BAABHO010000001">
    <property type="protein sequence ID" value="GAA4772911.1"/>
    <property type="molecule type" value="Genomic_DNA"/>
</dbReference>
<evidence type="ECO:0000313" key="4">
    <source>
        <dbReference type="Proteomes" id="UP001500928"/>
    </source>
</evidence>